<dbReference type="InterPro" id="IPR050179">
    <property type="entry name" value="Trans_hexapeptide_repeat"/>
</dbReference>
<dbReference type="Gene3D" id="2.160.10.10">
    <property type="entry name" value="Hexapeptide repeat proteins"/>
    <property type="match status" value="1"/>
</dbReference>
<comment type="similarity">
    <text evidence="1">Belongs to the transferase hexapeptide repeat family.</text>
</comment>
<dbReference type="SUPFAM" id="SSF51161">
    <property type="entry name" value="Trimeric LpxA-like enzymes"/>
    <property type="match status" value="1"/>
</dbReference>
<evidence type="ECO:0000313" key="4">
    <source>
        <dbReference type="Proteomes" id="UP000606490"/>
    </source>
</evidence>
<gene>
    <name evidence="3" type="ORF">JMJ55_22370</name>
</gene>
<dbReference type="InterPro" id="IPR041561">
    <property type="entry name" value="PglD_N"/>
</dbReference>
<dbReference type="PANTHER" id="PTHR43300">
    <property type="entry name" value="ACETYLTRANSFERASE"/>
    <property type="match status" value="1"/>
</dbReference>
<comment type="caution">
    <text evidence="3">The sequence shown here is derived from an EMBL/GenBank/DDBJ whole genome shotgun (WGS) entry which is preliminary data.</text>
</comment>
<dbReference type="Proteomes" id="UP000606490">
    <property type="component" value="Unassembled WGS sequence"/>
</dbReference>
<evidence type="ECO:0000256" key="1">
    <source>
        <dbReference type="ARBA" id="ARBA00007274"/>
    </source>
</evidence>
<dbReference type="PANTHER" id="PTHR43300:SF7">
    <property type="entry name" value="UDP-N-ACETYLBACILLOSAMINE N-ACETYLTRANSFERASE"/>
    <property type="match status" value="1"/>
</dbReference>
<dbReference type="EMBL" id="JAEUXJ010000012">
    <property type="protein sequence ID" value="MBL6458086.1"/>
    <property type="molecule type" value="Genomic_DNA"/>
</dbReference>
<proteinExistence type="inferred from homology"/>
<dbReference type="Gene3D" id="3.40.50.20">
    <property type="match status" value="1"/>
</dbReference>
<keyword evidence="4" id="KW-1185">Reference proteome</keyword>
<reference evidence="3 4" key="1">
    <citation type="submission" date="2021-01" db="EMBL/GenBank/DDBJ databases">
        <title>Belnapia mucosa sp. nov. and Belnapia arida sp. nov., isolated from the Tabernas Desert (Almeria, Spain).</title>
        <authorList>
            <person name="Molina-Menor E."/>
            <person name="Vidal-Verdu A."/>
            <person name="Calonge A."/>
            <person name="Satari L."/>
            <person name="Pereto Magraner J."/>
            <person name="Porcar Miralles M."/>
        </authorList>
    </citation>
    <scope>NUCLEOTIDE SEQUENCE [LARGE SCALE GENOMIC DNA]</scope>
    <source>
        <strain evidence="3 4">T6</strain>
    </source>
</reference>
<dbReference type="CDD" id="cd03360">
    <property type="entry name" value="LbH_AT_putative"/>
    <property type="match status" value="1"/>
</dbReference>
<accession>A0ABS1V8T9</accession>
<dbReference type="NCBIfam" id="TIGR03570">
    <property type="entry name" value="NeuD_NnaD"/>
    <property type="match status" value="1"/>
</dbReference>
<dbReference type="RefSeq" id="WP_202827828.1">
    <property type="nucleotide sequence ID" value="NZ_JAEUXJ010000012.1"/>
</dbReference>
<organism evidence="3 4">
    <name type="scientific">Belnapia mucosa</name>
    <dbReference type="NCBI Taxonomy" id="2804532"/>
    <lineage>
        <taxon>Bacteria</taxon>
        <taxon>Pseudomonadati</taxon>
        <taxon>Pseudomonadota</taxon>
        <taxon>Alphaproteobacteria</taxon>
        <taxon>Acetobacterales</taxon>
        <taxon>Roseomonadaceae</taxon>
        <taxon>Belnapia</taxon>
    </lineage>
</organism>
<dbReference type="InterPro" id="IPR020019">
    <property type="entry name" value="AcTrfase_PglD-like"/>
</dbReference>
<sequence>MDGSLVIYGAGGHGRAIRELLHHLPGLVPVGVVDATPRAAQLLDLPILGDEAVLPGLLAAGTRLACVAIGDAAARLAAAARLEALGFTLPALVHPSVIRARSAVVGPGAVVLPRAVLGALAEVGRLAIVNTGAILEHDVVVGEAAHIAPGAVLAGGVRVGARALVGAGAACRPLVSVGEGAVVGIGAGVVEDVPPGAVVGGVPARPLARPLG</sequence>
<name>A0ABS1V8T9_9PROT</name>
<dbReference type="InterPro" id="IPR011004">
    <property type="entry name" value="Trimer_LpxA-like_sf"/>
</dbReference>
<protein>
    <submittedName>
        <fullName evidence="3">NeuD/PglB/VioB family sugar acetyltransferase</fullName>
    </submittedName>
</protein>
<evidence type="ECO:0000259" key="2">
    <source>
        <dbReference type="Pfam" id="PF17836"/>
    </source>
</evidence>
<dbReference type="Pfam" id="PF17836">
    <property type="entry name" value="PglD_N"/>
    <property type="match status" value="1"/>
</dbReference>
<evidence type="ECO:0000313" key="3">
    <source>
        <dbReference type="EMBL" id="MBL6458086.1"/>
    </source>
</evidence>
<feature type="domain" description="PglD N-terminal" evidence="2">
    <location>
        <begin position="5"/>
        <end position="81"/>
    </location>
</feature>